<dbReference type="EMBL" id="SPNV01000069">
    <property type="protein sequence ID" value="KAF5862631.1"/>
    <property type="molecule type" value="Genomic_DNA"/>
</dbReference>
<feature type="compositionally biased region" description="Low complexity" evidence="1">
    <location>
        <begin position="303"/>
        <end position="312"/>
    </location>
</feature>
<feature type="region of interest" description="Disordered" evidence="1">
    <location>
        <begin position="412"/>
        <end position="604"/>
    </location>
</feature>
<name>A0A8H6A6B6_PETAA</name>
<feature type="compositionally biased region" description="Basic and acidic residues" evidence="1">
    <location>
        <begin position="497"/>
        <end position="506"/>
    </location>
</feature>
<keyword evidence="3" id="KW-1185">Reference proteome</keyword>
<evidence type="ECO:0000313" key="2">
    <source>
        <dbReference type="EMBL" id="KAF5862631.1"/>
    </source>
</evidence>
<protein>
    <submittedName>
        <fullName evidence="2">Uncharacterized protein</fullName>
    </submittedName>
</protein>
<reference evidence="2 3" key="1">
    <citation type="submission" date="2019-04" db="EMBL/GenBank/DDBJ databases">
        <title>Aspergillus burnettii sp. nov., novel species from soil in southeast Queensland.</title>
        <authorList>
            <person name="Gilchrist C.L.M."/>
            <person name="Pitt J.I."/>
            <person name="Lange L."/>
            <person name="Lacey H.J."/>
            <person name="Vuong D."/>
            <person name="Midgley D.J."/>
            <person name="Greenfield P."/>
            <person name="Bradbury M."/>
            <person name="Lacey E."/>
            <person name="Busk P.K."/>
            <person name="Pilgaard B."/>
            <person name="Chooi Y.H."/>
            <person name="Piggott A.M."/>
        </authorList>
    </citation>
    <scope>NUCLEOTIDE SEQUENCE [LARGE SCALE GENOMIC DNA]</scope>
    <source>
        <strain evidence="2 3">FRR 5400</strain>
    </source>
</reference>
<comment type="caution">
    <text evidence="2">The sequence shown here is derived from an EMBL/GenBank/DDBJ whole genome shotgun (WGS) entry which is preliminary data.</text>
</comment>
<accession>A0A8H6A6B6</accession>
<feature type="region of interest" description="Disordered" evidence="1">
    <location>
        <begin position="268"/>
        <end position="356"/>
    </location>
</feature>
<dbReference type="AlphaFoldDB" id="A0A8H6A6B6"/>
<feature type="compositionally biased region" description="Polar residues" evidence="1">
    <location>
        <begin position="432"/>
        <end position="444"/>
    </location>
</feature>
<feature type="compositionally biased region" description="Polar residues" evidence="1">
    <location>
        <begin position="316"/>
        <end position="333"/>
    </location>
</feature>
<evidence type="ECO:0000313" key="3">
    <source>
        <dbReference type="Proteomes" id="UP000541154"/>
    </source>
</evidence>
<evidence type="ECO:0000256" key="1">
    <source>
        <dbReference type="SAM" id="MobiDB-lite"/>
    </source>
</evidence>
<feature type="compositionally biased region" description="Basic and acidic residues" evidence="1">
    <location>
        <begin position="418"/>
        <end position="431"/>
    </location>
</feature>
<feature type="compositionally biased region" description="Acidic residues" evidence="1">
    <location>
        <begin position="515"/>
        <end position="535"/>
    </location>
</feature>
<feature type="region of interest" description="Disordered" evidence="1">
    <location>
        <begin position="41"/>
        <end position="68"/>
    </location>
</feature>
<dbReference type="Proteomes" id="UP000541154">
    <property type="component" value="Unassembled WGS sequence"/>
</dbReference>
<gene>
    <name evidence="2" type="ORF">ETB97_011363</name>
</gene>
<feature type="region of interest" description="Disordered" evidence="1">
    <location>
        <begin position="172"/>
        <end position="245"/>
    </location>
</feature>
<proteinExistence type="predicted"/>
<feature type="region of interest" description="Disordered" evidence="1">
    <location>
        <begin position="1"/>
        <end position="26"/>
    </location>
</feature>
<organism evidence="2 3">
    <name type="scientific">Petromyces alliaceus</name>
    <name type="common">Aspergillus alliaceus</name>
    <dbReference type="NCBI Taxonomy" id="209559"/>
    <lineage>
        <taxon>Eukaryota</taxon>
        <taxon>Fungi</taxon>
        <taxon>Dikarya</taxon>
        <taxon>Ascomycota</taxon>
        <taxon>Pezizomycotina</taxon>
        <taxon>Eurotiomycetes</taxon>
        <taxon>Eurotiomycetidae</taxon>
        <taxon>Eurotiales</taxon>
        <taxon>Aspergillaceae</taxon>
        <taxon>Aspergillus</taxon>
        <taxon>Aspergillus subgen. Circumdati</taxon>
    </lineage>
</organism>
<feature type="compositionally biased region" description="Polar residues" evidence="1">
    <location>
        <begin position="468"/>
        <end position="482"/>
    </location>
</feature>
<sequence>MARGLFMGKPRAPRETDISNPIFKYSDTLPRNNIKALANGSTTYHRPIHPTHSDSQRPQTADGRQQEHNVEIPGPGFDFRIAVPPAEAISSPTASENGSEENTIGIALGSPRLVDRQNTFSQMQEKALEAARERPKAPPLQRKPSKWRKIGGLFKAKNAVASGATQPFYQVQAHGSQEAPLPQGSSHSIDYQSREEKSKPITNTEAWPCLQLETKPDGEKQQNTNGVCRSAQDKHEPKSGSLLQVDIPSVEMERYSVMFSALLDKKEPTPLNRRSKTLEDRNAPNAEALPPSPELFPPRRRATSPARSNSPRLTLFPTTQKSKASKVLGTQNLPRGPSPWPRNQVSRADSRQEDLSDEEDHIFLMVRKEALGSHKHQVSVSSIISTTTTGSEDEKFLLQKLRPVQTYVDPQGEPQWEMIDRRKPSINEAKQKSTPTLSLKTQELSPEPARADSTASSPILSPLAAVQQRFSPLSPSESSKTAVSPADTLRMPLSNETKSEGSKATDEPVSPIPDQEPEPEPESDSEPEPEPDQEPEPEHESAEPLPAIEISIARSVSVSKRKQVLVPVGRRPDRLAPRARTPQVMNGQYGHRHGNSQDARIESV</sequence>